<keyword evidence="3" id="KW-0547">Nucleotide-binding</keyword>
<dbReference type="AlphaFoldDB" id="K8DXY4"/>
<dbReference type="Proteomes" id="UP000009315">
    <property type="component" value="Unassembled WGS sequence"/>
</dbReference>
<dbReference type="PROSITE" id="PS00211">
    <property type="entry name" value="ABC_TRANSPORTER_1"/>
    <property type="match status" value="1"/>
</dbReference>
<dbReference type="PANTHER" id="PTHR42734">
    <property type="entry name" value="METAL TRANSPORT SYSTEM ATP-BINDING PROTEIN TM_0124-RELATED"/>
    <property type="match status" value="1"/>
</dbReference>
<dbReference type="InterPro" id="IPR050153">
    <property type="entry name" value="Metal_Ion_Import_ABC"/>
</dbReference>
<dbReference type="InterPro" id="IPR027417">
    <property type="entry name" value="P-loop_NTPase"/>
</dbReference>
<sequence>MQNLPVVELKNVSFTYGCHPVLNQINLIINSGEAVGLVGPNGSGKTTLLKIILGQLKPQTGSVQLFGQDINKFKDRYKIGYVSQRAVHYNPQFPATVREVVASGRVAGRGIFRLLTRSDYSRVDRVLELVGLKELSRRPLSILSGGQQQRVFIARALAAEPAILILDEPTVGVDQAAQESLYKLLYRLNQTEQMTLLIVSHETEGLSSVITRQVCLDKYICTCQFSTTSPAQLREGICAKRLALQVAE</sequence>
<protein>
    <submittedName>
        <fullName evidence="6">Zinc uptake system ATP-binding protein ZurA</fullName>
    </submittedName>
</protein>
<dbReference type="PANTHER" id="PTHR42734:SF17">
    <property type="entry name" value="METAL TRANSPORT SYSTEM ATP-BINDING PROTEIN TM_0124-RELATED"/>
    <property type="match status" value="1"/>
</dbReference>
<name>K8DXY4_9FIRM</name>
<dbReference type="InterPro" id="IPR017871">
    <property type="entry name" value="ABC_transporter-like_CS"/>
</dbReference>
<keyword evidence="2" id="KW-0813">Transport</keyword>
<dbReference type="OrthoDB" id="9806726at2"/>
<comment type="similarity">
    <text evidence="1">Belongs to the ABC transporter superfamily.</text>
</comment>
<dbReference type="SMART" id="SM00382">
    <property type="entry name" value="AAA"/>
    <property type="match status" value="1"/>
</dbReference>
<dbReference type="PROSITE" id="PS50893">
    <property type="entry name" value="ABC_TRANSPORTER_2"/>
    <property type="match status" value="1"/>
</dbReference>
<accession>K8DXY4</accession>
<evidence type="ECO:0000256" key="3">
    <source>
        <dbReference type="ARBA" id="ARBA00022741"/>
    </source>
</evidence>
<dbReference type="InterPro" id="IPR003439">
    <property type="entry name" value="ABC_transporter-like_ATP-bd"/>
</dbReference>
<dbReference type="GO" id="GO:0005524">
    <property type="term" value="F:ATP binding"/>
    <property type="evidence" value="ECO:0007669"/>
    <property type="project" value="UniProtKB-KW"/>
</dbReference>
<dbReference type="eggNOG" id="COG1121">
    <property type="taxonomic scope" value="Bacteria"/>
</dbReference>
<dbReference type="Gene3D" id="3.40.50.300">
    <property type="entry name" value="P-loop containing nucleotide triphosphate hydrolases"/>
    <property type="match status" value="1"/>
</dbReference>
<dbReference type="CDD" id="cd03235">
    <property type="entry name" value="ABC_Metallic_Cations"/>
    <property type="match status" value="1"/>
</dbReference>
<comment type="caution">
    <text evidence="6">The sequence shown here is derived from an EMBL/GenBank/DDBJ whole genome shotgun (WGS) entry which is preliminary data.</text>
</comment>
<keyword evidence="7" id="KW-1185">Reference proteome</keyword>
<evidence type="ECO:0000313" key="6">
    <source>
        <dbReference type="EMBL" id="CCO07485.1"/>
    </source>
</evidence>
<evidence type="ECO:0000256" key="1">
    <source>
        <dbReference type="ARBA" id="ARBA00005417"/>
    </source>
</evidence>
<dbReference type="EMBL" id="CAOS01000003">
    <property type="protein sequence ID" value="CCO07485.1"/>
    <property type="molecule type" value="Genomic_DNA"/>
</dbReference>
<dbReference type="GO" id="GO:0016887">
    <property type="term" value="F:ATP hydrolysis activity"/>
    <property type="evidence" value="ECO:0007669"/>
    <property type="project" value="InterPro"/>
</dbReference>
<reference evidence="6 7" key="1">
    <citation type="journal article" date="2013" name="Genome Announc.">
        <title>Genome Sequence of the Sulfate-Reducing Bacterium Desulfotomaculum hydrothermale Lam5(T).</title>
        <authorList>
            <person name="Amin O."/>
            <person name="Fardeau M.L."/>
            <person name="Valette O."/>
            <person name="Hirschler-Rea A."/>
            <person name="Barbe V."/>
            <person name="Medigue C."/>
            <person name="Vacherie B."/>
            <person name="Ollivier B."/>
            <person name="Bertin P.N."/>
            <person name="Dolla A."/>
        </authorList>
    </citation>
    <scope>NUCLEOTIDE SEQUENCE [LARGE SCALE GENOMIC DNA]</scope>
    <source>
        <strain evidence="7">Lam5 / DSM 18033</strain>
    </source>
</reference>
<keyword evidence="4 6" id="KW-0067">ATP-binding</keyword>
<evidence type="ECO:0000256" key="2">
    <source>
        <dbReference type="ARBA" id="ARBA00022448"/>
    </source>
</evidence>
<dbReference type="InterPro" id="IPR003593">
    <property type="entry name" value="AAA+_ATPase"/>
</dbReference>
<evidence type="ECO:0000259" key="5">
    <source>
        <dbReference type="PROSITE" id="PS50893"/>
    </source>
</evidence>
<dbReference type="SUPFAM" id="SSF52540">
    <property type="entry name" value="P-loop containing nucleoside triphosphate hydrolases"/>
    <property type="match status" value="1"/>
</dbReference>
<evidence type="ECO:0000313" key="7">
    <source>
        <dbReference type="Proteomes" id="UP000009315"/>
    </source>
</evidence>
<gene>
    <name evidence="6" type="primary">zurA</name>
    <name evidence="6" type="ORF">DESHY_110429</name>
</gene>
<evidence type="ECO:0000256" key="4">
    <source>
        <dbReference type="ARBA" id="ARBA00022840"/>
    </source>
</evidence>
<dbReference type="FunFam" id="3.40.50.300:FF:000134">
    <property type="entry name" value="Iron-enterobactin ABC transporter ATP-binding protein"/>
    <property type="match status" value="1"/>
</dbReference>
<organism evidence="6 7">
    <name type="scientific">Desulforamulus hydrothermalis Lam5 = DSM 18033</name>
    <dbReference type="NCBI Taxonomy" id="1121428"/>
    <lineage>
        <taxon>Bacteria</taxon>
        <taxon>Bacillati</taxon>
        <taxon>Bacillota</taxon>
        <taxon>Clostridia</taxon>
        <taxon>Eubacteriales</taxon>
        <taxon>Peptococcaceae</taxon>
        <taxon>Desulforamulus</taxon>
    </lineage>
</organism>
<proteinExistence type="inferred from homology"/>
<dbReference type="Pfam" id="PF00005">
    <property type="entry name" value="ABC_tran"/>
    <property type="match status" value="1"/>
</dbReference>
<feature type="domain" description="ABC transporter" evidence="5">
    <location>
        <begin position="7"/>
        <end position="246"/>
    </location>
</feature>
<dbReference type="STRING" id="1121428.DESHY_110429"/>
<dbReference type="RefSeq" id="WP_008410373.1">
    <property type="nucleotide sequence ID" value="NZ_CAOS01000003.1"/>
</dbReference>